<dbReference type="AlphaFoldDB" id="A0A803L919"/>
<sequence length="265" mass="30300">MSLSSTSFIDLPEECLSQILSLTTPTDVIRSSAVSKQFLAASESDLAWEKFIPLNCDHFIDDQSFTQLVHGQRQQQEQIVSKKELYFRLCRSPILLNNDCSKTGKKSYRLGARALNIAWGGTHQHWKYVPRSRSLEIVELYTDYDECRLEIKGRIHTKFLSPDTTYAVYFVFKTDADDNHAYRFEHIPAASGDSGRSLRRDPDELPEERVDGWMEIEMGIFHFDSSAKAAAEQMVLEMTLNEVQGIGWKSGLIVRGIELWPLIDT</sequence>
<dbReference type="InterPro" id="IPR036047">
    <property type="entry name" value="F-box-like_dom_sf"/>
</dbReference>
<feature type="domain" description="F-box" evidence="1">
    <location>
        <begin position="5"/>
        <end position="51"/>
    </location>
</feature>
<name>A0A803L919_CHEQI</name>
<evidence type="ECO:0000313" key="3">
    <source>
        <dbReference type="Proteomes" id="UP000596660"/>
    </source>
</evidence>
<reference evidence="2" key="2">
    <citation type="submission" date="2021-03" db="UniProtKB">
        <authorList>
            <consortium name="EnsemblPlants"/>
        </authorList>
    </citation>
    <scope>IDENTIFICATION</scope>
</reference>
<protein>
    <recommendedName>
        <fullName evidence="1">F-box domain-containing protein</fullName>
    </recommendedName>
</protein>
<dbReference type="Pfam" id="PF14299">
    <property type="entry name" value="PP2"/>
    <property type="match status" value="1"/>
</dbReference>
<keyword evidence="3" id="KW-1185">Reference proteome</keyword>
<dbReference type="InterPro" id="IPR025886">
    <property type="entry name" value="PP2-like"/>
</dbReference>
<reference evidence="2" key="1">
    <citation type="journal article" date="2017" name="Nature">
        <title>The genome of Chenopodium quinoa.</title>
        <authorList>
            <person name="Jarvis D.E."/>
            <person name="Ho Y.S."/>
            <person name="Lightfoot D.J."/>
            <person name="Schmoeckel S.M."/>
            <person name="Li B."/>
            <person name="Borm T.J.A."/>
            <person name="Ohyanagi H."/>
            <person name="Mineta K."/>
            <person name="Michell C.T."/>
            <person name="Saber N."/>
            <person name="Kharbatia N.M."/>
            <person name="Rupper R.R."/>
            <person name="Sharp A.R."/>
            <person name="Dally N."/>
            <person name="Boughton B.A."/>
            <person name="Woo Y.H."/>
            <person name="Gao G."/>
            <person name="Schijlen E.G.W.M."/>
            <person name="Guo X."/>
            <person name="Momin A.A."/>
            <person name="Negrao S."/>
            <person name="Al-Babili S."/>
            <person name="Gehring C."/>
            <person name="Roessner U."/>
            <person name="Jung C."/>
            <person name="Murphy K."/>
            <person name="Arold S.T."/>
            <person name="Gojobori T."/>
            <person name="van der Linden C.G."/>
            <person name="van Loo E.N."/>
            <person name="Jellen E.N."/>
            <person name="Maughan P.J."/>
            <person name="Tester M."/>
        </authorList>
    </citation>
    <scope>NUCLEOTIDE SEQUENCE [LARGE SCALE GENOMIC DNA]</scope>
    <source>
        <strain evidence="2">cv. PI 614886</strain>
    </source>
</reference>
<dbReference type="PROSITE" id="PS50181">
    <property type="entry name" value="FBOX"/>
    <property type="match status" value="1"/>
</dbReference>
<dbReference type="Gene3D" id="1.20.1280.50">
    <property type="match status" value="1"/>
</dbReference>
<dbReference type="InterPro" id="IPR001810">
    <property type="entry name" value="F-box_dom"/>
</dbReference>
<dbReference type="OMA" id="PLYENCA"/>
<dbReference type="EnsemblPlants" id="AUR62008358-RA">
    <property type="protein sequence ID" value="AUR62008358-RA:cds"/>
    <property type="gene ID" value="AUR62008358"/>
</dbReference>
<dbReference type="SMART" id="SM00256">
    <property type="entry name" value="FBOX"/>
    <property type="match status" value="1"/>
</dbReference>
<dbReference type="Proteomes" id="UP000596660">
    <property type="component" value="Unplaced"/>
</dbReference>
<dbReference type="CDD" id="cd22162">
    <property type="entry name" value="F-box_AtSKIP3-like"/>
    <property type="match status" value="1"/>
</dbReference>
<evidence type="ECO:0000313" key="2">
    <source>
        <dbReference type="EnsemblPlants" id="AUR62008358-RA:cds"/>
    </source>
</evidence>
<organism evidence="2 3">
    <name type="scientific">Chenopodium quinoa</name>
    <name type="common">Quinoa</name>
    <dbReference type="NCBI Taxonomy" id="63459"/>
    <lineage>
        <taxon>Eukaryota</taxon>
        <taxon>Viridiplantae</taxon>
        <taxon>Streptophyta</taxon>
        <taxon>Embryophyta</taxon>
        <taxon>Tracheophyta</taxon>
        <taxon>Spermatophyta</taxon>
        <taxon>Magnoliopsida</taxon>
        <taxon>eudicotyledons</taxon>
        <taxon>Gunneridae</taxon>
        <taxon>Pentapetalae</taxon>
        <taxon>Caryophyllales</taxon>
        <taxon>Chenopodiaceae</taxon>
        <taxon>Chenopodioideae</taxon>
        <taxon>Atripliceae</taxon>
        <taxon>Chenopodium</taxon>
    </lineage>
</organism>
<dbReference type="PANTHER" id="PTHR32278">
    <property type="entry name" value="F-BOX DOMAIN-CONTAINING PROTEIN"/>
    <property type="match status" value="1"/>
</dbReference>
<accession>A0A803L919</accession>
<evidence type="ECO:0000259" key="1">
    <source>
        <dbReference type="PROSITE" id="PS50181"/>
    </source>
</evidence>
<proteinExistence type="predicted"/>
<dbReference type="SUPFAM" id="SSF81383">
    <property type="entry name" value="F-box domain"/>
    <property type="match status" value="1"/>
</dbReference>
<dbReference type="Pfam" id="PF12937">
    <property type="entry name" value="F-box-like"/>
    <property type="match status" value="1"/>
</dbReference>
<dbReference type="Gramene" id="AUR62008358-RA">
    <property type="protein sequence ID" value="AUR62008358-RA:cds"/>
    <property type="gene ID" value="AUR62008358"/>
</dbReference>
<dbReference type="PANTHER" id="PTHR32278:SF111">
    <property type="entry name" value="F-BOX PROTEIN PP2-B12-RELATED"/>
    <property type="match status" value="1"/>
</dbReference>